<keyword evidence="3" id="KW-1185">Reference proteome</keyword>
<dbReference type="AlphaFoldDB" id="A0A392R8L4"/>
<organism evidence="2 3">
    <name type="scientific">Trifolium medium</name>
    <dbReference type="NCBI Taxonomy" id="97028"/>
    <lineage>
        <taxon>Eukaryota</taxon>
        <taxon>Viridiplantae</taxon>
        <taxon>Streptophyta</taxon>
        <taxon>Embryophyta</taxon>
        <taxon>Tracheophyta</taxon>
        <taxon>Spermatophyta</taxon>
        <taxon>Magnoliopsida</taxon>
        <taxon>eudicotyledons</taxon>
        <taxon>Gunneridae</taxon>
        <taxon>Pentapetalae</taxon>
        <taxon>rosids</taxon>
        <taxon>fabids</taxon>
        <taxon>Fabales</taxon>
        <taxon>Fabaceae</taxon>
        <taxon>Papilionoideae</taxon>
        <taxon>50 kb inversion clade</taxon>
        <taxon>NPAAA clade</taxon>
        <taxon>Hologalegina</taxon>
        <taxon>IRL clade</taxon>
        <taxon>Trifolieae</taxon>
        <taxon>Trifolium</taxon>
    </lineage>
</organism>
<evidence type="ECO:0000313" key="2">
    <source>
        <dbReference type="EMBL" id="MCI32120.1"/>
    </source>
</evidence>
<accession>A0A392R8L4</accession>
<sequence>APVADEHVAAQGLVTRDELVNKISILAKDVLEGSKYSFNNVVAQLKIVNPGVELNTEGIGMLRRVENGQIIIPAVYQDTEAEEEEEEEEDEQLGDDNHEEVHGEDGEHEDESNINNA</sequence>
<feature type="compositionally biased region" description="Basic and acidic residues" evidence="1">
    <location>
        <begin position="95"/>
        <end position="105"/>
    </location>
</feature>
<feature type="compositionally biased region" description="Acidic residues" evidence="1">
    <location>
        <begin position="79"/>
        <end position="94"/>
    </location>
</feature>
<protein>
    <submittedName>
        <fullName evidence="2">Uncharacterized protein</fullName>
    </submittedName>
</protein>
<reference evidence="2 3" key="1">
    <citation type="journal article" date="2018" name="Front. Plant Sci.">
        <title>Red Clover (Trifolium pratense) and Zigzag Clover (T. medium) - A Picture of Genomic Similarities and Differences.</title>
        <authorList>
            <person name="Dluhosova J."/>
            <person name="Istvanek J."/>
            <person name="Nedelnik J."/>
            <person name="Repkova J."/>
        </authorList>
    </citation>
    <scope>NUCLEOTIDE SEQUENCE [LARGE SCALE GENOMIC DNA]</scope>
    <source>
        <strain evidence="3">cv. 10/8</strain>
        <tissue evidence="2">Leaf</tissue>
    </source>
</reference>
<feature type="region of interest" description="Disordered" evidence="1">
    <location>
        <begin position="75"/>
        <end position="117"/>
    </location>
</feature>
<evidence type="ECO:0000313" key="3">
    <source>
        <dbReference type="Proteomes" id="UP000265520"/>
    </source>
</evidence>
<comment type="caution">
    <text evidence="2">The sequence shown here is derived from an EMBL/GenBank/DDBJ whole genome shotgun (WGS) entry which is preliminary data.</text>
</comment>
<dbReference type="Proteomes" id="UP000265520">
    <property type="component" value="Unassembled WGS sequence"/>
</dbReference>
<evidence type="ECO:0000256" key="1">
    <source>
        <dbReference type="SAM" id="MobiDB-lite"/>
    </source>
</evidence>
<proteinExistence type="predicted"/>
<dbReference type="EMBL" id="LXQA010192867">
    <property type="protein sequence ID" value="MCI32120.1"/>
    <property type="molecule type" value="Genomic_DNA"/>
</dbReference>
<feature type="non-terminal residue" evidence="2">
    <location>
        <position position="1"/>
    </location>
</feature>
<feature type="compositionally biased region" description="Acidic residues" evidence="1">
    <location>
        <begin position="106"/>
        <end position="117"/>
    </location>
</feature>
<name>A0A392R8L4_9FABA</name>